<evidence type="ECO:0000313" key="1">
    <source>
        <dbReference type="EMBL" id="GMR56276.1"/>
    </source>
</evidence>
<evidence type="ECO:0000313" key="2">
    <source>
        <dbReference type="Proteomes" id="UP001328107"/>
    </source>
</evidence>
<dbReference type="EMBL" id="BTRK01000005">
    <property type="protein sequence ID" value="GMR56276.1"/>
    <property type="molecule type" value="Genomic_DNA"/>
</dbReference>
<name>A0AAN5D4L1_9BILA</name>
<organism evidence="1 2">
    <name type="scientific">Pristionchus mayeri</name>
    <dbReference type="NCBI Taxonomy" id="1317129"/>
    <lineage>
        <taxon>Eukaryota</taxon>
        <taxon>Metazoa</taxon>
        <taxon>Ecdysozoa</taxon>
        <taxon>Nematoda</taxon>
        <taxon>Chromadorea</taxon>
        <taxon>Rhabditida</taxon>
        <taxon>Rhabditina</taxon>
        <taxon>Diplogasteromorpha</taxon>
        <taxon>Diplogasteroidea</taxon>
        <taxon>Neodiplogasteridae</taxon>
        <taxon>Pristionchus</taxon>
    </lineage>
</organism>
<sequence length="133" mass="15235">RIDVLTRRLDEVEGELSLQISKNALSQRLREGPMDEEYEEMQVKEEPMDDEFEQMERANGILNSNVKLEAKDDFDGASVDHENKDKNGDRFSTPIFAPFIRMMTHSNYDVAEEATKAVGEIALESKQLRDAII</sequence>
<reference evidence="2" key="1">
    <citation type="submission" date="2022-10" db="EMBL/GenBank/DDBJ databases">
        <title>Genome assembly of Pristionchus species.</title>
        <authorList>
            <person name="Yoshida K."/>
            <person name="Sommer R.J."/>
        </authorList>
    </citation>
    <scope>NUCLEOTIDE SEQUENCE [LARGE SCALE GENOMIC DNA]</scope>
    <source>
        <strain evidence="2">RS5460</strain>
    </source>
</reference>
<feature type="non-terminal residue" evidence="1">
    <location>
        <position position="1"/>
    </location>
</feature>
<accession>A0AAN5D4L1</accession>
<dbReference type="Proteomes" id="UP001328107">
    <property type="component" value="Unassembled WGS sequence"/>
</dbReference>
<dbReference type="AlphaFoldDB" id="A0AAN5D4L1"/>
<gene>
    <name evidence="1" type="ORF">PMAYCL1PPCAC_26471</name>
</gene>
<feature type="non-terminal residue" evidence="1">
    <location>
        <position position="133"/>
    </location>
</feature>
<protein>
    <submittedName>
        <fullName evidence="1">Uncharacterized protein</fullName>
    </submittedName>
</protein>
<keyword evidence="2" id="KW-1185">Reference proteome</keyword>
<comment type="caution">
    <text evidence="1">The sequence shown here is derived from an EMBL/GenBank/DDBJ whole genome shotgun (WGS) entry which is preliminary data.</text>
</comment>
<proteinExistence type="predicted"/>